<accession>A0ABS7IV67</accession>
<dbReference type="InterPro" id="IPR001283">
    <property type="entry name" value="CRISP-related"/>
</dbReference>
<gene>
    <name evidence="3" type="ORF">K3152_03700</name>
</gene>
<proteinExistence type="predicted"/>
<protein>
    <submittedName>
        <fullName evidence="3">SCP-like extracellular</fullName>
    </submittedName>
</protein>
<dbReference type="SUPFAM" id="SSF55797">
    <property type="entry name" value="PR-1-like"/>
    <property type="match status" value="1"/>
</dbReference>
<evidence type="ECO:0000313" key="4">
    <source>
        <dbReference type="Proteomes" id="UP000783253"/>
    </source>
</evidence>
<dbReference type="InterPro" id="IPR002413">
    <property type="entry name" value="V5_allergen-like"/>
</dbReference>
<dbReference type="PROSITE" id="PS01010">
    <property type="entry name" value="CRISP_2"/>
    <property type="match status" value="1"/>
</dbReference>
<dbReference type="Proteomes" id="UP000783253">
    <property type="component" value="Unassembled WGS sequence"/>
</dbReference>
<dbReference type="InterPro" id="IPR035940">
    <property type="entry name" value="CAP_sf"/>
</dbReference>
<dbReference type="RefSeq" id="WP_221572656.1">
    <property type="nucleotide sequence ID" value="NZ_JAIGNK010000001.1"/>
</dbReference>
<dbReference type="Gene3D" id="3.40.33.10">
    <property type="entry name" value="CAP"/>
    <property type="match status" value="1"/>
</dbReference>
<keyword evidence="4" id="KW-1185">Reference proteome</keyword>
<dbReference type="PRINTS" id="PR00838">
    <property type="entry name" value="V5ALLERGEN"/>
</dbReference>
<name>A0ABS7IV67_9SPHN</name>
<feature type="domain" description="SCP" evidence="2">
    <location>
        <begin position="52"/>
        <end position="189"/>
    </location>
</feature>
<dbReference type="EMBL" id="JAIGNK010000001">
    <property type="protein sequence ID" value="MBX7457342.1"/>
    <property type="molecule type" value="Genomic_DNA"/>
</dbReference>
<feature type="signal peptide" evidence="1">
    <location>
        <begin position="1"/>
        <end position="25"/>
    </location>
</feature>
<comment type="caution">
    <text evidence="3">The sequence shown here is derived from an EMBL/GenBank/DDBJ whole genome shotgun (WGS) entry which is preliminary data.</text>
</comment>
<organism evidence="3 4">
    <name type="scientific">Qipengyuania polymorpha</name>
    <dbReference type="NCBI Taxonomy" id="2867234"/>
    <lineage>
        <taxon>Bacteria</taxon>
        <taxon>Pseudomonadati</taxon>
        <taxon>Pseudomonadota</taxon>
        <taxon>Alphaproteobacteria</taxon>
        <taxon>Sphingomonadales</taxon>
        <taxon>Erythrobacteraceae</taxon>
        <taxon>Qipengyuania</taxon>
    </lineage>
</organism>
<sequence>MDGSKIIIAAGAAFAALCATGITVAASARDASSAGSYETQAKHDNRMSDRMAVRMLDAHNRERVRLGLPKLKWNRALEREAKQWGHELARRGRLEHADQRTRNSTGENLWMGSQGQWDAMVGIDMMIDEKQHYTHGNFPEISRTGKWADVAHYTQIVWRDTKEVGCSVVNERGWDVLVCRYWPAGNVWGQKAY</sequence>
<evidence type="ECO:0000256" key="1">
    <source>
        <dbReference type="SAM" id="SignalP"/>
    </source>
</evidence>
<feature type="chain" id="PRO_5045487250" evidence="1">
    <location>
        <begin position="26"/>
        <end position="193"/>
    </location>
</feature>
<evidence type="ECO:0000259" key="2">
    <source>
        <dbReference type="SMART" id="SM00198"/>
    </source>
</evidence>
<dbReference type="Pfam" id="PF00188">
    <property type="entry name" value="CAP"/>
    <property type="match status" value="1"/>
</dbReference>
<keyword evidence="1" id="KW-0732">Signal</keyword>
<dbReference type="InterPro" id="IPR018244">
    <property type="entry name" value="Allrgn_V5/Tpx1_CS"/>
</dbReference>
<dbReference type="PANTHER" id="PTHR10334">
    <property type="entry name" value="CYSTEINE-RICH SECRETORY PROTEIN-RELATED"/>
    <property type="match status" value="1"/>
</dbReference>
<dbReference type="InterPro" id="IPR014044">
    <property type="entry name" value="CAP_dom"/>
</dbReference>
<evidence type="ECO:0000313" key="3">
    <source>
        <dbReference type="EMBL" id="MBX7457342.1"/>
    </source>
</evidence>
<reference evidence="3 4" key="1">
    <citation type="submission" date="2021-08" db="EMBL/GenBank/DDBJ databases">
        <title>Comparative Genomics Analysis of the Genus Qipengyuania Reveals Extensive Genetic Diversity and Metabolic Versatility, Including the Description of Fifteen Novel Species.</title>
        <authorList>
            <person name="Liu Y."/>
        </authorList>
    </citation>
    <scope>NUCLEOTIDE SEQUENCE [LARGE SCALE GENOMIC DNA]</scope>
    <source>
        <strain evidence="3 4">1NDH17</strain>
    </source>
</reference>
<dbReference type="PRINTS" id="PR00837">
    <property type="entry name" value="V5TPXLIKE"/>
</dbReference>
<dbReference type="SMART" id="SM00198">
    <property type="entry name" value="SCP"/>
    <property type="match status" value="1"/>
</dbReference>